<evidence type="ECO:0000259" key="10">
    <source>
        <dbReference type="Pfam" id="PF01618"/>
    </source>
</evidence>
<feature type="domain" description="MotA/TolQ/ExbB proton channel" evidence="10">
    <location>
        <begin position="99"/>
        <end position="202"/>
    </location>
</feature>
<dbReference type="GO" id="GO:0017038">
    <property type="term" value="P:protein import"/>
    <property type="evidence" value="ECO:0007669"/>
    <property type="project" value="TreeGrafter"/>
</dbReference>
<evidence type="ECO:0000256" key="2">
    <source>
        <dbReference type="ARBA" id="ARBA00022448"/>
    </source>
</evidence>
<keyword evidence="11" id="KW-0282">Flagellum</keyword>
<evidence type="ECO:0000256" key="9">
    <source>
        <dbReference type="SAM" id="Phobius"/>
    </source>
</evidence>
<dbReference type="AlphaFoldDB" id="A0A178IDU2"/>
<keyword evidence="5 8" id="KW-0653">Protein transport</keyword>
<dbReference type="Pfam" id="PF01618">
    <property type="entry name" value="MotA_ExbB"/>
    <property type="match status" value="1"/>
</dbReference>
<evidence type="ECO:0000256" key="5">
    <source>
        <dbReference type="ARBA" id="ARBA00022927"/>
    </source>
</evidence>
<feature type="transmembrane region" description="Helical" evidence="9">
    <location>
        <begin position="172"/>
        <end position="193"/>
    </location>
</feature>
<accession>A0A178IDU2</accession>
<keyword evidence="11" id="KW-0969">Cilium</keyword>
<comment type="caution">
    <text evidence="11">The sequence shown here is derived from an EMBL/GenBank/DDBJ whole genome shotgun (WGS) entry which is preliminary data.</text>
</comment>
<name>A0A178IDU2_9BACT</name>
<proteinExistence type="inferred from homology"/>
<dbReference type="GO" id="GO:0005886">
    <property type="term" value="C:plasma membrane"/>
    <property type="evidence" value="ECO:0007669"/>
    <property type="project" value="UniProtKB-SubCell"/>
</dbReference>
<feature type="transmembrane region" description="Helical" evidence="9">
    <location>
        <begin position="29"/>
        <end position="50"/>
    </location>
</feature>
<keyword evidence="11" id="KW-0966">Cell projection</keyword>
<keyword evidence="4 9" id="KW-0812">Transmembrane</keyword>
<dbReference type="PANTHER" id="PTHR30625">
    <property type="entry name" value="PROTEIN TOLQ"/>
    <property type="match status" value="1"/>
</dbReference>
<evidence type="ECO:0000313" key="11">
    <source>
        <dbReference type="EMBL" id="OAM88150.1"/>
    </source>
</evidence>
<evidence type="ECO:0000256" key="4">
    <source>
        <dbReference type="ARBA" id="ARBA00022692"/>
    </source>
</evidence>
<keyword evidence="12" id="KW-1185">Reference proteome</keyword>
<evidence type="ECO:0000313" key="12">
    <source>
        <dbReference type="Proteomes" id="UP000078486"/>
    </source>
</evidence>
<keyword evidence="6 9" id="KW-1133">Transmembrane helix</keyword>
<comment type="subcellular location">
    <subcellularLocation>
        <location evidence="1">Cell membrane</location>
        <topology evidence="1">Multi-pass membrane protein</topology>
    </subcellularLocation>
    <subcellularLocation>
        <location evidence="8">Membrane</location>
        <topology evidence="8">Multi-pass membrane protein</topology>
    </subcellularLocation>
</comment>
<keyword evidence="2 8" id="KW-0813">Transport</keyword>
<dbReference type="OrthoDB" id="4045at2"/>
<sequence>MITATSMPIAAFKLMGLGPMELFIHGGPIMWPILITSFVCFTVAIERAIFIIREMISRQPEVVEKMLERVEQGDPEGAIALGKKSSDFVARILIYALTHREQSLSTAFVRASSQELKRYQAGGAVLDTTVTAAPYLGLLGTVTGMMRVFGELGGSTDIASASNSLMGGIGEALIATMCGLAIAIFGLIPFNILNAQTEQAKHDIGDASNALTLLTNKGKEAHV</sequence>
<organism evidence="11 12">
    <name type="scientific">Termitidicoccus mucosus</name>
    <dbReference type="NCBI Taxonomy" id="1184151"/>
    <lineage>
        <taxon>Bacteria</taxon>
        <taxon>Pseudomonadati</taxon>
        <taxon>Verrucomicrobiota</taxon>
        <taxon>Opitutia</taxon>
        <taxon>Opitutales</taxon>
        <taxon>Opitutaceae</taxon>
        <taxon>Termitidicoccus</taxon>
    </lineage>
</organism>
<dbReference type="STRING" id="1184151.AW736_18400"/>
<dbReference type="InterPro" id="IPR050790">
    <property type="entry name" value="ExbB/TolQ_transport"/>
</dbReference>
<evidence type="ECO:0000256" key="7">
    <source>
        <dbReference type="ARBA" id="ARBA00023136"/>
    </source>
</evidence>
<protein>
    <submittedName>
        <fullName evidence="11">Flagellar motor protein MotA</fullName>
    </submittedName>
</protein>
<reference evidence="11 12" key="1">
    <citation type="submission" date="2016-01" db="EMBL/GenBank/DDBJ databases">
        <title>High potential of lignocellulose degradation of a new Verrucomicrobia species.</title>
        <authorList>
            <person name="Wang Y."/>
            <person name="Shi Y."/>
            <person name="Qiu Z."/>
            <person name="Liu S."/>
            <person name="Yang H."/>
        </authorList>
    </citation>
    <scope>NUCLEOTIDE SEQUENCE [LARGE SCALE GENOMIC DNA]</scope>
    <source>
        <strain evidence="11 12">TSB47</strain>
    </source>
</reference>
<dbReference type="InterPro" id="IPR002898">
    <property type="entry name" value="MotA_ExbB_proton_chnl"/>
</dbReference>
<keyword evidence="3" id="KW-1003">Cell membrane</keyword>
<gene>
    <name evidence="11" type="ORF">AW736_18400</name>
</gene>
<comment type="similarity">
    <text evidence="8">Belongs to the exbB/tolQ family.</text>
</comment>
<dbReference type="EMBL" id="LRRQ01000143">
    <property type="protein sequence ID" value="OAM88150.1"/>
    <property type="molecule type" value="Genomic_DNA"/>
</dbReference>
<dbReference type="Proteomes" id="UP000078486">
    <property type="component" value="Unassembled WGS sequence"/>
</dbReference>
<dbReference type="PANTHER" id="PTHR30625:SF15">
    <property type="entry name" value="BIOPOLYMER TRANSPORT PROTEIN EXBB"/>
    <property type="match status" value="1"/>
</dbReference>
<evidence type="ECO:0000256" key="3">
    <source>
        <dbReference type="ARBA" id="ARBA00022475"/>
    </source>
</evidence>
<keyword evidence="7 9" id="KW-0472">Membrane</keyword>
<evidence type="ECO:0000256" key="1">
    <source>
        <dbReference type="ARBA" id="ARBA00004651"/>
    </source>
</evidence>
<evidence type="ECO:0000256" key="6">
    <source>
        <dbReference type="ARBA" id="ARBA00022989"/>
    </source>
</evidence>
<evidence type="ECO:0000256" key="8">
    <source>
        <dbReference type="RuleBase" id="RU004057"/>
    </source>
</evidence>